<name>A0A8C0GEY3_CHEAB</name>
<dbReference type="InterPro" id="IPR001841">
    <property type="entry name" value="Znf_RING"/>
</dbReference>
<keyword evidence="1" id="KW-0479">Metal-binding</keyword>
<dbReference type="InterPro" id="IPR017907">
    <property type="entry name" value="Znf_RING_CS"/>
</dbReference>
<dbReference type="PANTHER" id="PTHR24103">
    <property type="entry name" value="E3 UBIQUITIN-PROTEIN LIGASE TRIM"/>
    <property type="match status" value="1"/>
</dbReference>
<dbReference type="InterPro" id="IPR050143">
    <property type="entry name" value="TRIM/RBCC"/>
</dbReference>
<sequence>CASQGGGFTASPGRVHASAPERLFQDKVTCSICLEYFTDPVTIECGHNFCWACISQSWGESEPNFSCPQCRETSQQRNLWPNRQLGNVVELVKRLRLQAVTEPEGQRVCESPRALRNETGSAGTVASSPCLSTPGKSGLSHSPAHPVTRGARHFGVHIY</sequence>
<dbReference type="InterPro" id="IPR013083">
    <property type="entry name" value="Znf_RING/FYVE/PHD"/>
</dbReference>
<feature type="region of interest" description="Disordered" evidence="5">
    <location>
        <begin position="119"/>
        <end position="147"/>
    </location>
</feature>
<feature type="domain" description="RING-type" evidence="6">
    <location>
        <begin position="30"/>
        <end position="71"/>
    </location>
</feature>
<dbReference type="Pfam" id="PF15227">
    <property type="entry name" value="zf-C3HC4_4"/>
    <property type="match status" value="1"/>
</dbReference>
<evidence type="ECO:0000313" key="8">
    <source>
        <dbReference type="Proteomes" id="UP000694404"/>
    </source>
</evidence>
<accession>A0A8C0GEY3</accession>
<dbReference type="GO" id="GO:0008270">
    <property type="term" value="F:zinc ion binding"/>
    <property type="evidence" value="ECO:0007669"/>
    <property type="project" value="UniProtKB-KW"/>
</dbReference>
<evidence type="ECO:0000256" key="5">
    <source>
        <dbReference type="SAM" id="MobiDB-lite"/>
    </source>
</evidence>
<evidence type="ECO:0000256" key="1">
    <source>
        <dbReference type="ARBA" id="ARBA00022723"/>
    </source>
</evidence>
<reference evidence="7" key="1">
    <citation type="submission" date="2025-08" db="UniProtKB">
        <authorList>
            <consortium name="Ensembl"/>
        </authorList>
    </citation>
    <scope>IDENTIFICATION</scope>
</reference>
<dbReference type="GeneTree" id="ENSGT01030000234669"/>
<keyword evidence="2 4" id="KW-0863">Zinc-finger</keyword>
<protein>
    <recommendedName>
        <fullName evidence="6">RING-type domain-containing protein</fullName>
    </recommendedName>
</protein>
<proteinExistence type="predicted"/>
<dbReference type="SMART" id="SM00184">
    <property type="entry name" value="RING"/>
    <property type="match status" value="1"/>
</dbReference>
<dbReference type="AlphaFoldDB" id="A0A8C0GEY3"/>
<feature type="compositionally biased region" description="Polar residues" evidence="5">
    <location>
        <begin position="119"/>
        <end position="135"/>
    </location>
</feature>
<dbReference type="PROSITE" id="PS50089">
    <property type="entry name" value="ZF_RING_2"/>
    <property type="match status" value="1"/>
</dbReference>
<keyword evidence="3" id="KW-0862">Zinc</keyword>
<evidence type="ECO:0000313" key="7">
    <source>
        <dbReference type="Ensembl" id="ENSCABP00000007719.1"/>
    </source>
</evidence>
<evidence type="ECO:0000256" key="3">
    <source>
        <dbReference type="ARBA" id="ARBA00022833"/>
    </source>
</evidence>
<evidence type="ECO:0000259" key="6">
    <source>
        <dbReference type="PROSITE" id="PS50089"/>
    </source>
</evidence>
<keyword evidence="8" id="KW-1185">Reference proteome</keyword>
<dbReference type="CDD" id="cd16594">
    <property type="entry name" value="RING-HC_TRIM7-like_C-IV"/>
    <property type="match status" value="1"/>
</dbReference>
<organism evidence="7 8">
    <name type="scientific">Chelonoidis abingdonii</name>
    <name type="common">Abingdon island giant tortoise</name>
    <name type="synonym">Testudo abingdonii</name>
    <dbReference type="NCBI Taxonomy" id="106734"/>
    <lineage>
        <taxon>Eukaryota</taxon>
        <taxon>Metazoa</taxon>
        <taxon>Chordata</taxon>
        <taxon>Craniata</taxon>
        <taxon>Vertebrata</taxon>
        <taxon>Euteleostomi</taxon>
        <taxon>Archelosauria</taxon>
        <taxon>Testudinata</taxon>
        <taxon>Testudines</taxon>
        <taxon>Cryptodira</taxon>
        <taxon>Durocryptodira</taxon>
        <taxon>Testudinoidea</taxon>
        <taxon>Testudinidae</taxon>
        <taxon>Chelonoidis</taxon>
    </lineage>
</organism>
<reference evidence="7" key="2">
    <citation type="submission" date="2025-09" db="UniProtKB">
        <authorList>
            <consortium name="Ensembl"/>
        </authorList>
    </citation>
    <scope>IDENTIFICATION</scope>
</reference>
<dbReference type="SUPFAM" id="SSF57850">
    <property type="entry name" value="RING/U-box"/>
    <property type="match status" value="1"/>
</dbReference>
<evidence type="ECO:0000256" key="2">
    <source>
        <dbReference type="ARBA" id="ARBA00022771"/>
    </source>
</evidence>
<dbReference type="Proteomes" id="UP000694404">
    <property type="component" value="Unplaced"/>
</dbReference>
<dbReference type="PROSITE" id="PS00518">
    <property type="entry name" value="ZF_RING_1"/>
    <property type="match status" value="1"/>
</dbReference>
<dbReference type="Gene3D" id="3.30.40.10">
    <property type="entry name" value="Zinc/RING finger domain, C3HC4 (zinc finger)"/>
    <property type="match status" value="1"/>
</dbReference>
<dbReference type="Ensembl" id="ENSCABT00000008443.1">
    <property type="protein sequence ID" value="ENSCABP00000007719.1"/>
    <property type="gene ID" value="ENSCABG00000005821.1"/>
</dbReference>
<evidence type="ECO:0000256" key="4">
    <source>
        <dbReference type="PROSITE-ProRule" id="PRU00175"/>
    </source>
</evidence>